<dbReference type="Proteomes" id="UP000886653">
    <property type="component" value="Unassembled WGS sequence"/>
</dbReference>
<feature type="domain" description="Helicase C-terminal" evidence="15">
    <location>
        <begin position="818"/>
        <end position="993"/>
    </location>
</feature>
<dbReference type="EMBL" id="MU167218">
    <property type="protein sequence ID" value="KAG0150587.1"/>
    <property type="molecule type" value="Genomic_DNA"/>
</dbReference>
<evidence type="ECO:0000256" key="3">
    <source>
        <dbReference type="ARBA" id="ARBA00022664"/>
    </source>
</evidence>
<dbReference type="InterPro" id="IPR007502">
    <property type="entry name" value="Helicase-assoc_dom"/>
</dbReference>
<dbReference type="FunFam" id="3.40.50.300:FF:000007">
    <property type="entry name" value="Pre-mRNA-splicing factor ATP-dependent RNA helicase"/>
    <property type="match status" value="1"/>
</dbReference>
<keyword evidence="4" id="KW-0547">Nucleotide-binding</keyword>
<feature type="region of interest" description="Disordered" evidence="13">
    <location>
        <begin position="171"/>
        <end position="236"/>
    </location>
</feature>
<reference evidence="16" key="1">
    <citation type="submission" date="2013-11" db="EMBL/GenBank/DDBJ databases">
        <title>Genome sequence of the fusiform rust pathogen reveals effectors for host alternation and coevolution with pine.</title>
        <authorList>
            <consortium name="DOE Joint Genome Institute"/>
            <person name="Smith K."/>
            <person name="Pendleton A."/>
            <person name="Kubisiak T."/>
            <person name="Anderson C."/>
            <person name="Salamov A."/>
            <person name="Aerts A."/>
            <person name="Riley R."/>
            <person name="Clum A."/>
            <person name="Lindquist E."/>
            <person name="Ence D."/>
            <person name="Campbell M."/>
            <person name="Kronenberg Z."/>
            <person name="Feau N."/>
            <person name="Dhillon B."/>
            <person name="Hamelin R."/>
            <person name="Burleigh J."/>
            <person name="Smith J."/>
            <person name="Yandell M."/>
            <person name="Nelson C."/>
            <person name="Grigoriev I."/>
            <person name="Davis J."/>
        </authorList>
    </citation>
    <scope>NUCLEOTIDE SEQUENCE</scope>
    <source>
        <strain evidence="16">G11</strain>
    </source>
</reference>
<dbReference type="Gene3D" id="3.40.50.300">
    <property type="entry name" value="P-loop containing nucleotide triphosphate hydrolases"/>
    <property type="match status" value="2"/>
</dbReference>
<name>A0A9P6NUG7_9BASI</name>
<keyword evidence="5" id="KW-0378">Hydrolase</keyword>
<dbReference type="PANTHER" id="PTHR18934:SF91">
    <property type="entry name" value="PRE-MRNA-SPLICING FACTOR ATP-DEPENDENT RNA HELICASE PRP16"/>
    <property type="match status" value="1"/>
</dbReference>
<dbReference type="Gene3D" id="1.20.120.1080">
    <property type="match status" value="1"/>
</dbReference>
<keyword evidence="3" id="KW-0507">mRNA processing</keyword>
<evidence type="ECO:0000256" key="7">
    <source>
        <dbReference type="ARBA" id="ARBA00022840"/>
    </source>
</evidence>
<evidence type="ECO:0000256" key="9">
    <source>
        <dbReference type="ARBA" id="ARBA00023242"/>
    </source>
</evidence>
<dbReference type="Pfam" id="PF00270">
    <property type="entry name" value="DEAD"/>
    <property type="match status" value="1"/>
</dbReference>
<comment type="subcellular location">
    <subcellularLocation>
        <location evidence="1">Nucleus</location>
    </subcellularLocation>
</comment>
<feature type="region of interest" description="Disordered" evidence="13">
    <location>
        <begin position="248"/>
        <end position="357"/>
    </location>
</feature>
<sequence>MSYSEFITQLAAEIAHQINLNAPNEVLAKRVVELYRSPTGNTLNTFSSNIKSFGRFKDEYIIGLWKTLNERRDLTSHAIDLSLDPSQGFTNAIKAQEKGTSGIPQMIIQDHDVLLPSTSTAGGLAMPHGGSLRVGKEADVKHVFKAPQTPRSSELGLDRLAMLKRKEKVAKDELERDSKKNRLDAALSRSVGASDSQENAEFKVPTRPASHTLNRRQRPDETPSHGTGLSSTAQAKLDEYRKKRAALASQEKFDSRNEKPKMDGALDEFRERANRVQQRRDERRDRGRDREGARRPIDEPSSSRRGARVEDTPLTNANTHQRIKGRGWESTPLATASGSSQRNSWDSTPRSVLRAPNHKEWDTPRIARGGDGDEEGPLLEFGIDAREWEEEQMRLDRDWYNTEEGNTMDDTYNPFGTYEEETAAQEMAEKGKKRMSAKQAAKHEEQQLWEEQQLRMSGTGNNRRKLDLDFDDEDESRVHLLIHDLKPPFLDGRLIFTKQLEPVNPIKDPTSDLAIFSKKGSLLVREQRLRKEREKAAAKVAALGGTTLGNLTGVKEEEEVDAMDQAAMDVNEDEKAQTQKQDEGSDEKHSARKESQFASHLKKADGVSHFAKSKTLKEQRQYLPAFACREPLLKQIRENQVTIVIGETGSGKTTQLGQFLHEEGYTKYGIIGCTQPRRVAAMSVAKRVSEEMECVLGEEVGYAIRFEDCTSEKTVLKFMTDGVLLRESLNEGDLDRYSVIILDEAHERSLATDVLMGLLRKILSRRRDLKLIVTSATMNAEKFSRFFDDALDFTIPGRTFPVDMLFSKTPCEDYVDSAIKQALQIHLSHPPGDILIFMTGQEDIEVTCQVIKDRIKQLDEPPPLLVLPIYSQMPADLQAKIFESTKDGRRKCIVATNIAETSLTVDGIMYVIDSGFSKLKVYNPRVGMDALQITPISQANANQRSGRAGRTGSGTCYRLYTEQAFRDELFPNTIPEIQRTNLANTVLLLKSLGVKNLLEFNFMDPPPQENILNSMYQLWTLGALDNVGELTVQGRKMSDFPMEPSLAKMLLMSVEYKCSAEMLTIVSMLSVPSVFYRPKERAEESDAAREKFFVPESDHLTLLNTYTQWKSNGFNDLWSTKHFLHPKLLRKAREVREQLTDIMKVHKLEVVACGTDWDIIRKCICAGYFHQAAKVKGIGEYQNCRTGVPMHLHPTSALYGLGFLPDYVVYHELVLTSKEYMQCVTSVDPHWLAELGPAFFSVREQHFTERERKAVDEKFSKQTELEMEMQADRMKKLQEDEEMKKAKSMVSQTPRVLDIGGRQLGRLAGSGMTPRRTPRRFGM</sequence>
<feature type="compositionally biased region" description="Basic and acidic residues" evidence="13">
    <location>
        <begin position="171"/>
        <end position="183"/>
    </location>
</feature>
<evidence type="ECO:0000313" key="16">
    <source>
        <dbReference type="EMBL" id="KAG0150587.1"/>
    </source>
</evidence>
<evidence type="ECO:0000259" key="15">
    <source>
        <dbReference type="PROSITE" id="PS51194"/>
    </source>
</evidence>
<comment type="catalytic activity">
    <reaction evidence="11">
        <text>ATP + H2O = ADP + phosphate + H(+)</text>
        <dbReference type="Rhea" id="RHEA:13065"/>
        <dbReference type="ChEBI" id="CHEBI:15377"/>
        <dbReference type="ChEBI" id="CHEBI:15378"/>
        <dbReference type="ChEBI" id="CHEBI:30616"/>
        <dbReference type="ChEBI" id="CHEBI:43474"/>
        <dbReference type="ChEBI" id="CHEBI:456216"/>
        <dbReference type="EC" id="3.6.4.13"/>
    </reaction>
</comment>
<dbReference type="SMART" id="SM00847">
    <property type="entry name" value="HA2"/>
    <property type="match status" value="1"/>
</dbReference>
<dbReference type="InterPro" id="IPR048333">
    <property type="entry name" value="HA2_WH"/>
</dbReference>
<evidence type="ECO:0000256" key="11">
    <source>
        <dbReference type="ARBA" id="ARBA00047984"/>
    </source>
</evidence>
<dbReference type="InterPro" id="IPR003593">
    <property type="entry name" value="AAA+_ATPase"/>
</dbReference>
<evidence type="ECO:0000256" key="10">
    <source>
        <dbReference type="ARBA" id="ARBA00038040"/>
    </source>
</evidence>
<dbReference type="PROSITE" id="PS00690">
    <property type="entry name" value="DEAH_ATP_HELICASE"/>
    <property type="match status" value="1"/>
</dbReference>
<dbReference type="InterPro" id="IPR011709">
    <property type="entry name" value="DEAD-box_helicase_OB_fold"/>
</dbReference>
<dbReference type="PROSITE" id="PS51194">
    <property type="entry name" value="HELICASE_CTER"/>
    <property type="match status" value="1"/>
</dbReference>
<feature type="compositionally biased region" description="Polar residues" evidence="13">
    <location>
        <begin position="332"/>
        <end position="350"/>
    </location>
</feature>
<keyword evidence="6" id="KW-0347">Helicase</keyword>
<keyword evidence="9" id="KW-0539">Nucleus</keyword>
<keyword evidence="17" id="KW-1185">Reference proteome</keyword>
<dbReference type="SMART" id="SM00382">
    <property type="entry name" value="AAA"/>
    <property type="match status" value="1"/>
</dbReference>
<proteinExistence type="inferred from homology"/>
<dbReference type="PROSITE" id="PS51192">
    <property type="entry name" value="HELICASE_ATP_BIND_1"/>
    <property type="match status" value="1"/>
</dbReference>
<evidence type="ECO:0000256" key="4">
    <source>
        <dbReference type="ARBA" id="ARBA00022741"/>
    </source>
</evidence>
<feature type="domain" description="Helicase ATP-binding" evidence="14">
    <location>
        <begin position="633"/>
        <end position="796"/>
    </location>
</feature>
<dbReference type="EC" id="3.6.4.13" evidence="2"/>
<dbReference type="InterPro" id="IPR011545">
    <property type="entry name" value="DEAD/DEAH_box_helicase_dom"/>
</dbReference>
<dbReference type="FunFam" id="3.40.50.300:FF:000615">
    <property type="entry name" value="pre-mRNA-splicing factor ATP-dependent RNA helicase DEAH7"/>
    <property type="match status" value="1"/>
</dbReference>
<dbReference type="CDD" id="cd18791">
    <property type="entry name" value="SF2_C_RHA"/>
    <property type="match status" value="1"/>
</dbReference>
<evidence type="ECO:0000256" key="8">
    <source>
        <dbReference type="ARBA" id="ARBA00023187"/>
    </source>
</evidence>
<dbReference type="SUPFAM" id="SSF52540">
    <property type="entry name" value="P-loop containing nucleoside triphosphate hydrolases"/>
    <property type="match status" value="1"/>
</dbReference>
<feature type="compositionally biased region" description="Basic and acidic residues" evidence="13">
    <location>
        <begin position="251"/>
        <end position="311"/>
    </location>
</feature>
<evidence type="ECO:0000256" key="6">
    <source>
        <dbReference type="ARBA" id="ARBA00022806"/>
    </source>
</evidence>
<dbReference type="GO" id="GO:0005681">
    <property type="term" value="C:spliceosomal complex"/>
    <property type="evidence" value="ECO:0007669"/>
    <property type="project" value="UniProtKB-ARBA"/>
</dbReference>
<dbReference type="GO" id="GO:0016787">
    <property type="term" value="F:hydrolase activity"/>
    <property type="evidence" value="ECO:0007669"/>
    <property type="project" value="UniProtKB-KW"/>
</dbReference>
<evidence type="ECO:0000256" key="13">
    <source>
        <dbReference type="SAM" id="MobiDB-lite"/>
    </source>
</evidence>
<dbReference type="InterPro" id="IPR001650">
    <property type="entry name" value="Helicase_C-like"/>
</dbReference>
<gene>
    <name evidence="16" type="ORF">CROQUDRAFT_678002</name>
</gene>
<evidence type="ECO:0000259" key="14">
    <source>
        <dbReference type="PROSITE" id="PS51192"/>
    </source>
</evidence>
<dbReference type="InterPro" id="IPR014001">
    <property type="entry name" value="Helicase_ATP-bd"/>
</dbReference>
<feature type="compositionally biased region" description="Polar residues" evidence="13">
    <location>
        <begin position="224"/>
        <end position="234"/>
    </location>
</feature>
<evidence type="ECO:0000256" key="2">
    <source>
        <dbReference type="ARBA" id="ARBA00012552"/>
    </source>
</evidence>
<dbReference type="InterPro" id="IPR002464">
    <property type="entry name" value="DNA/RNA_helicase_DEAH_CS"/>
</dbReference>
<evidence type="ECO:0000313" key="17">
    <source>
        <dbReference type="Proteomes" id="UP000886653"/>
    </source>
</evidence>
<comment type="caution">
    <text evidence="16">The sequence shown here is derived from an EMBL/GenBank/DDBJ whole genome shotgun (WGS) entry which is preliminary data.</text>
</comment>
<dbReference type="Pfam" id="PF04408">
    <property type="entry name" value="WHD_HA2"/>
    <property type="match status" value="1"/>
</dbReference>
<accession>A0A9P6NUG7</accession>
<dbReference type="GO" id="GO:0003723">
    <property type="term" value="F:RNA binding"/>
    <property type="evidence" value="ECO:0007669"/>
    <property type="project" value="TreeGrafter"/>
</dbReference>
<evidence type="ECO:0000256" key="1">
    <source>
        <dbReference type="ARBA" id="ARBA00004123"/>
    </source>
</evidence>
<dbReference type="SMART" id="SM00490">
    <property type="entry name" value="HELICc"/>
    <property type="match status" value="1"/>
</dbReference>
<dbReference type="PANTHER" id="PTHR18934">
    <property type="entry name" value="ATP-DEPENDENT RNA HELICASE"/>
    <property type="match status" value="1"/>
</dbReference>
<dbReference type="OrthoDB" id="10253254at2759"/>
<feature type="region of interest" description="Disordered" evidence="13">
    <location>
        <begin position="570"/>
        <end position="606"/>
    </location>
</feature>
<keyword evidence="8" id="KW-0508">mRNA splicing</keyword>
<organism evidence="16 17">
    <name type="scientific">Cronartium quercuum f. sp. fusiforme G11</name>
    <dbReference type="NCBI Taxonomy" id="708437"/>
    <lineage>
        <taxon>Eukaryota</taxon>
        <taxon>Fungi</taxon>
        <taxon>Dikarya</taxon>
        <taxon>Basidiomycota</taxon>
        <taxon>Pucciniomycotina</taxon>
        <taxon>Pucciniomycetes</taxon>
        <taxon>Pucciniales</taxon>
        <taxon>Coleosporiaceae</taxon>
        <taxon>Cronartium</taxon>
    </lineage>
</organism>
<dbReference type="Pfam" id="PF21010">
    <property type="entry name" value="HA2_C"/>
    <property type="match status" value="1"/>
</dbReference>
<dbReference type="Pfam" id="PF00271">
    <property type="entry name" value="Helicase_C"/>
    <property type="match status" value="1"/>
</dbReference>
<comment type="similarity">
    <text evidence="10">Belongs to the DEAD box helicase family. DEAH subfamily. PRP16 sub-subfamily.</text>
</comment>
<dbReference type="InterPro" id="IPR027417">
    <property type="entry name" value="P-loop_NTPase"/>
</dbReference>
<dbReference type="GO" id="GO:0000398">
    <property type="term" value="P:mRNA splicing, via spliceosome"/>
    <property type="evidence" value="ECO:0007669"/>
    <property type="project" value="UniProtKB-ARBA"/>
</dbReference>
<dbReference type="FunFam" id="1.20.120.1080:FF:000018">
    <property type="entry name" value="Pre-mRNA-splicing factor ATP-dependent RNA helicase prp16"/>
    <property type="match status" value="1"/>
</dbReference>
<dbReference type="Pfam" id="PF07717">
    <property type="entry name" value="OB_NTP_bind"/>
    <property type="match status" value="1"/>
</dbReference>
<feature type="compositionally biased region" description="Basic and acidic residues" evidence="13">
    <location>
        <begin position="573"/>
        <end position="595"/>
    </location>
</feature>
<keyword evidence="7" id="KW-0067">ATP-binding</keyword>
<evidence type="ECO:0000256" key="12">
    <source>
        <dbReference type="ARBA" id="ARBA00070009"/>
    </source>
</evidence>
<evidence type="ECO:0000256" key="5">
    <source>
        <dbReference type="ARBA" id="ARBA00022801"/>
    </source>
</evidence>
<dbReference type="SMART" id="SM00487">
    <property type="entry name" value="DEXDc"/>
    <property type="match status" value="1"/>
</dbReference>
<dbReference type="GO" id="GO:0034458">
    <property type="term" value="F:3'-5' RNA helicase activity"/>
    <property type="evidence" value="ECO:0007669"/>
    <property type="project" value="TreeGrafter"/>
</dbReference>
<protein>
    <recommendedName>
        <fullName evidence="12">Pre-mRNA-splicing factor ATP-dependent RNA helicase PRP16</fullName>
        <ecNumber evidence="2">3.6.4.13</ecNumber>
    </recommendedName>
</protein>
<dbReference type="GO" id="GO:0005524">
    <property type="term" value="F:ATP binding"/>
    <property type="evidence" value="ECO:0007669"/>
    <property type="project" value="UniProtKB-KW"/>
</dbReference>